<sequence>MALLEVDVVRVYTAYDGSKRKYVFDGELRSQFQQPYDLETDDSSQKLRESLSARLRKGFAKY</sequence>
<proteinExistence type="predicted"/>
<dbReference type="Proteomes" id="UP001305414">
    <property type="component" value="Unassembled WGS sequence"/>
</dbReference>
<organism evidence="1 2">
    <name type="scientific">Xylaria bambusicola</name>
    <dbReference type="NCBI Taxonomy" id="326684"/>
    <lineage>
        <taxon>Eukaryota</taxon>
        <taxon>Fungi</taxon>
        <taxon>Dikarya</taxon>
        <taxon>Ascomycota</taxon>
        <taxon>Pezizomycotina</taxon>
        <taxon>Sordariomycetes</taxon>
        <taxon>Xylariomycetidae</taxon>
        <taxon>Xylariales</taxon>
        <taxon>Xylariaceae</taxon>
        <taxon>Xylaria</taxon>
    </lineage>
</organism>
<gene>
    <name evidence="1" type="ORF">RRF57_005857</name>
</gene>
<keyword evidence="2" id="KW-1185">Reference proteome</keyword>
<protein>
    <submittedName>
        <fullName evidence="1">Uncharacterized protein</fullName>
    </submittedName>
</protein>
<name>A0AAN7Z6C4_9PEZI</name>
<evidence type="ECO:0000313" key="2">
    <source>
        <dbReference type="Proteomes" id="UP001305414"/>
    </source>
</evidence>
<dbReference type="EMBL" id="JAWHQM010000014">
    <property type="protein sequence ID" value="KAK5630142.1"/>
    <property type="molecule type" value="Genomic_DNA"/>
</dbReference>
<evidence type="ECO:0000313" key="1">
    <source>
        <dbReference type="EMBL" id="KAK5630142.1"/>
    </source>
</evidence>
<reference evidence="1 2" key="1">
    <citation type="submission" date="2023-10" db="EMBL/GenBank/DDBJ databases">
        <title>Draft genome sequence of Xylaria bambusicola isolate GMP-LS, the root and basal stem rot pathogen of sugarcane in Indonesia.</title>
        <authorList>
            <person name="Selvaraj P."/>
            <person name="Muralishankar V."/>
            <person name="Muruganantham S."/>
            <person name="Sp S."/>
            <person name="Haryani S."/>
            <person name="Lau K.J.X."/>
            <person name="Naqvi N.I."/>
        </authorList>
    </citation>
    <scope>NUCLEOTIDE SEQUENCE [LARGE SCALE GENOMIC DNA]</scope>
    <source>
        <strain evidence="1">GMP-LS</strain>
    </source>
</reference>
<comment type="caution">
    <text evidence="1">The sequence shown here is derived from an EMBL/GenBank/DDBJ whole genome shotgun (WGS) entry which is preliminary data.</text>
</comment>
<accession>A0AAN7Z6C4</accession>
<dbReference type="AlphaFoldDB" id="A0AAN7Z6C4"/>